<dbReference type="Gene3D" id="1.10.10.60">
    <property type="entry name" value="Homeodomain-like"/>
    <property type="match status" value="1"/>
</dbReference>
<evidence type="ECO:0000256" key="3">
    <source>
        <dbReference type="ARBA" id="ARBA00023163"/>
    </source>
</evidence>
<protein>
    <submittedName>
        <fullName evidence="6">TetR/AcrR family transcriptional regulator</fullName>
    </submittedName>
</protein>
<organism evidence="6 7">
    <name type="scientific">Anaerofilum hominis</name>
    <dbReference type="NCBI Taxonomy" id="2763016"/>
    <lineage>
        <taxon>Bacteria</taxon>
        <taxon>Bacillati</taxon>
        <taxon>Bacillota</taxon>
        <taxon>Clostridia</taxon>
        <taxon>Eubacteriales</taxon>
        <taxon>Oscillospiraceae</taxon>
        <taxon>Anaerofilum</taxon>
    </lineage>
</organism>
<dbReference type="InterPro" id="IPR001647">
    <property type="entry name" value="HTH_TetR"/>
</dbReference>
<evidence type="ECO:0000256" key="1">
    <source>
        <dbReference type="ARBA" id="ARBA00023015"/>
    </source>
</evidence>
<reference evidence="6" key="1">
    <citation type="submission" date="2020-08" db="EMBL/GenBank/DDBJ databases">
        <title>Genome public.</title>
        <authorList>
            <person name="Liu C."/>
            <person name="Sun Q."/>
        </authorList>
    </citation>
    <scope>NUCLEOTIDE SEQUENCE</scope>
    <source>
        <strain evidence="6">BX8</strain>
    </source>
</reference>
<gene>
    <name evidence="6" type="ORF">H8S23_06810</name>
</gene>
<dbReference type="PANTHER" id="PTHR30055">
    <property type="entry name" value="HTH-TYPE TRANSCRIPTIONAL REGULATOR RUTR"/>
    <property type="match status" value="1"/>
</dbReference>
<dbReference type="AlphaFoldDB" id="A0A923KXX6"/>
<sequence length="209" mass="22986">MVEKKSYTEKETALFAAVTRLAASGRELHGLRVSEIAAEAGIGKGTVYEYFKSKEALIGCAMLYNLEQLFACAEETLNGVGSFREGFFACVGMVRGALERRLSAVQMLVSELRRGELETYLGDRLEELEQYRSDMDALIGRVVSLGETEGLFGAADPWEYRCFVFGSAVASCAMAGGVCLRQGEASQLDGYAYEMLLRALRGPREERAR</sequence>
<name>A0A923KXX6_9FIRM</name>
<dbReference type="InterPro" id="IPR050109">
    <property type="entry name" value="HTH-type_TetR-like_transc_reg"/>
</dbReference>
<keyword evidence="2 4" id="KW-0238">DNA-binding</keyword>
<dbReference type="SUPFAM" id="SSF46689">
    <property type="entry name" value="Homeodomain-like"/>
    <property type="match status" value="1"/>
</dbReference>
<dbReference type="EMBL" id="JACONZ010000002">
    <property type="protein sequence ID" value="MBC5581214.1"/>
    <property type="molecule type" value="Genomic_DNA"/>
</dbReference>
<evidence type="ECO:0000313" key="6">
    <source>
        <dbReference type="EMBL" id="MBC5581214.1"/>
    </source>
</evidence>
<comment type="caution">
    <text evidence="6">The sequence shown here is derived from an EMBL/GenBank/DDBJ whole genome shotgun (WGS) entry which is preliminary data.</text>
</comment>
<dbReference type="Pfam" id="PF00440">
    <property type="entry name" value="TetR_N"/>
    <property type="match status" value="1"/>
</dbReference>
<dbReference type="PROSITE" id="PS50977">
    <property type="entry name" value="HTH_TETR_2"/>
    <property type="match status" value="1"/>
</dbReference>
<dbReference type="GO" id="GO:0000976">
    <property type="term" value="F:transcription cis-regulatory region binding"/>
    <property type="evidence" value="ECO:0007669"/>
    <property type="project" value="TreeGrafter"/>
</dbReference>
<keyword evidence="7" id="KW-1185">Reference proteome</keyword>
<keyword evidence="1" id="KW-0805">Transcription regulation</keyword>
<evidence type="ECO:0000259" key="5">
    <source>
        <dbReference type="PROSITE" id="PS50977"/>
    </source>
</evidence>
<accession>A0A923KXX6</accession>
<dbReference type="GO" id="GO:0003700">
    <property type="term" value="F:DNA-binding transcription factor activity"/>
    <property type="evidence" value="ECO:0007669"/>
    <property type="project" value="TreeGrafter"/>
</dbReference>
<evidence type="ECO:0000256" key="2">
    <source>
        <dbReference type="ARBA" id="ARBA00023125"/>
    </source>
</evidence>
<feature type="domain" description="HTH tetR-type" evidence="5">
    <location>
        <begin position="7"/>
        <end position="69"/>
    </location>
</feature>
<dbReference type="InterPro" id="IPR009057">
    <property type="entry name" value="Homeodomain-like_sf"/>
</dbReference>
<evidence type="ECO:0000313" key="7">
    <source>
        <dbReference type="Proteomes" id="UP000659630"/>
    </source>
</evidence>
<evidence type="ECO:0000256" key="4">
    <source>
        <dbReference type="PROSITE-ProRule" id="PRU00335"/>
    </source>
</evidence>
<proteinExistence type="predicted"/>
<feature type="DNA-binding region" description="H-T-H motif" evidence="4">
    <location>
        <begin position="32"/>
        <end position="51"/>
    </location>
</feature>
<keyword evidence="3" id="KW-0804">Transcription</keyword>
<dbReference type="Gene3D" id="1.10.357.10">
    <property type="entry name" value="Tetracycline Repressor, domain 2"/>
    <property type="match status" value="1"/>
</dbReference>
<dbReference type="PANTHER" id="PTHR30055:SF234">
    <property type="entry name" value="HTH-TYPE TRANSCRIPTIONAL REGULATOR BETI"/>
    <property type="match status" value="1"/>
</dbReference>
<dbReference type="RefSeq" id="WP_186887578.1">
    <property type="nucleotide sequence ID" value="NZ_JACONZ010000002.1"/>
</dbReference>
<dbReference type="Proteomes" id="UP000659630">
    <property type="component" value="Unassembled WGS sequence"/>
</dbReference>